<protein>
    <recommendedName>
        <fullName evidence="4">Gustatory receptor</fullName>
    </recommendedName>
</protein>
<reference evidence="2" key="2">
    <citation type="submission" date="2015-06" db="UniProtKB">
        <authorList>
            <consortium name="EnsemblMetazoa"/>
        </authorList>
    </citation>
    <scope>IDENTIFICATION</scope>
</reference>
<feature type="transmembrane region" description="Helical" evidence="1">
    <location>
        <begin position="74"/>
        <end position="95"/>
    </location>
</feature>
<evidence type="ECO:0000256" key="1">
    <source>
        <dbReference type="SAM" id="Phobius"/>
    </source>
</evidence>
<keyword evidence="1" id="KW-0472">Membrane</keyword>
<feature type="transmembrane region" description="Helical" evidence="1">
    <location>
        <begin position="302"/>
        <end position="322"/>
    </location>
</feature>
<accession>T1L2I3</accession>
<evidence type="ECO:0008006" key="4">
    <source>
        <dbReference type="Google" id="ProtNLM"/>
    </source>
</evidence>
<proteinExistence type="predicted"/>
<evidence type="ECO:0000313" key="3">
    <source>
        <dbReference type="Proteomes" id="UP000015104"/>
    </source>
</evidence>
<keyword evidence="1" id="KW-1133">Transmembrane helix</keyword>
<feature type="transmembrane region" description="Helical" evidence="1">
    <location>
        <begin position="328"/>
        <end position="353"/>
    </location>
</feature>
<dbReference type="EnsemblMetazoa" id="tetur33g01030.1">
    <property type="protein sequence ID" value="tetur33g01030.1"/>
    <property type="gene ID" value="tetur33g01030"/>
</dbReference>
<feature type="transmembrane region" description="Helical" evidence="1">
    <location>
        <begin position="188"/>
        <end position="207"/>
    </location>
</feature>
<feature type="transmembrane region" description="Helical" evidence="1">
    <location>
        <begin position="403"/>
        <end position="427"/>
    </location>
</feature>
<organism evidence="2 3">
    <name type="scientific">Tetranychus urticae</name>
    <name type="common">Two-spotted spider mite</name>
    <dbReference type="NCBI Taxonomy" id="32264"/>
    <lineage>
        <taxon>Eukaryota</taxon>
        <taxon>Metazoa</taxon>
        <taxon>Ecdysozoa</taxon>
        <taxon>Arthropoda</taxon>
        <taxon>Chelicerata</taxon>
        <taxon>Arachnida</taxon>
        <taxon>Acari</taxon>
        <taxon>Acariformes</taxon>
        <taxon>Trombidiformes</taxon>
        <taxon>Prostigmata</taxon>
        <taxon>Eleutherengona</taxon>
        <taxon>Raphignathae</taxon>
        <taxon>Tetranychoidea</taxon>
        <taxon>Tetranychidae</taxon>
        <taxon>Tetranychus</taxon>
    </lineage>
</organism>
<dbReference type="Proteomes" id="UP000015104">
    <property type="component" value="Unassembled WGS sequence"/>
</dbReference>
<feature type="transmembrane region" description="Helical" evidence="1">
    <location>
        <begin position="115"/>
        <end position="132"/>
    </location>
</feature>
<name>T1L2I3_TETUR</name>
<dbReference type="EMBL" id="CAEY01000947">
    <property type="status" value="NOT_ANNOTATED_CDS"/>
    <property type="molecule type" value="Genomic_DNA"/>
</dbReference>
<dbReference type="HOGENOM" id="CLU_048807_1_0_1"/>
<dbReference type="AlphaFoldDB" id="T1L2I3"/>
<reference evidence="3" key="1">
    <citation type="submission" date="2011-08" db="EMBL/GenBank/DDBJ databases">
        <authorList>
            <person name="Rombauts S."/>
        </authorList>
    </citation>
    <scope>NUCLEOTIDE SEQUENCE</scope>
    <source>
        <strain evidence="3">London</strain>
    </source>
</reference>
<keyword evidence="3" id="KW-1185">Reference proteome</keyword>
<evidence type="ECO:0000313" key="2">
    <source>
        <dbReference type="EnsemblMetazoa" id="tetur33g01030.1"/>
    </source>
</evidence>
<keyword evidence="1" id="KW-0812">Transmembrane</keyword>
<feature type="transmembrane region" description="Helical" evidence="1">
    <location>
        <begin position="213"/>
        <end position="246"/>
    </location>
</feature>
<sequence>MIRIIEKRRNPNYRDHFKSCLYKLIGWTGESDVETRRALAHFDYLNRVFLISLCGGQKQEYDKPITRSVWISNWIIRIAILSTFIRTNLFLYFHGCHQMDLYLANPMPNAERSKKIVFFILMDVTIVIFSLLREYCHYIERSSVLVPLRIFFNIRKHGVEWKPLRFNSRCSKIFNKACYFIITNGTRLLVFICFYSILLYIAFRFYFSNYSTVLHVIFILLFTAFDVTVMLSFIVLLASLGIYLMALIAFYNAQADTIRDEIKHYLRKVALSSEELRQVNGKVIQFMNDIEKTYLRLNYLHLYLEVVIAFEVDFVLFVVIFTDSLPTTFFVTFFIFSVAFVVHAFLVIGNYWASRYYTKTLSIHGYYNGLILNTKTICSAQFKALEVQDRINGNKTGIAIGDFCLITPAFSLIFILENINFIMLLAVNVRTMI</sequence>